<organism evidence="1 2">
    <name type="scientific">Streptomyces spiralis</name>
    <dbReference type="NCBI Taxonomy" id="66376"/>
    <lineage>
        <taxon>Bacteria</taxon>
        <taxon>Bacillati</taxon>
        <taxon>Actinomycetota</taxon>
        <taxon>Actinomycetes</taxon>
        <taxon>Kitasatosporales</taxon>
        <taxon>Streptomycetaceae</taxon>
        <taxon>Streptomyces</taxon>
    </lineage>
</organism>
<accession>A0A919APB9</accession>
<dbReference type="EMBL" id="BNBC01000084">
    <property type="protein sequence ID" value="GHF18520.1"/>
    <property type="molecule type" value="Genomic_DNA"/>
</dbReference>
<sequence length="182" mass="20176">MLGGDGGHAAGALRRLAETQGLGDLAASAGEHPPAVRNGRRPTTLERKIVEDVVRVTMVPSAEDPPYDDEPLWCRLTRVSHWAAAFRLAALAGRWELPEDAGRPTGYRDVDLEKVVSGLYPFFALFERWSDLHEGFWLETEEEADIRLTQLVPSVRTHLSDTENIDIDTIRMTFGNLLGVAV</sequence>
<reference evidence="1" key="2">
    <citation type="submission" date="2020-09" db="EMBL/GenBank/DDBJ databases">
        <authorList>
            <person name="Sun Q."/>
            <person name="Ohkuma M."/>
        </authorList>
    </citation>
    <scope>NUCLEOTIDE SEQUENCE</scope>
    <source>
        <strain evidence="1">JCM 3302</strain>
    </source>
</reference>
<dbReference type="Proteomes" id="UP000641386">
    <property type="component" value="Unassembled WGS sequence"/>
</dbReference>
<gene>
    <name evidence="1" type="ORF">GCM10014715_86800</name>
</gene>
<comment type="caution">
    <text evidence="1">The sequence shown here is derived from an EMBL/GenBank/DDBJ whole genome shotgun (WGS) entry which is preliminary data.</text>
</comment>
<evidence type="ECO:0000313" key="1">
    <source>
        <dbReference type="EMBL" id="GHF18520.1"/>
    </source>
</evidence>
<proteinExistence type="predicted"/>
<name>A0A919APB9_9ACTN</name>
<reference evidence="1" key="1">
    <citation type="journal article" date="2014" name="Int. J. Syst. Evol. Microbiol.">
        <title>Complete genome sequence of Corynebacterium casei LMG S-19264T (=DSM 44701T), isolated from a smear-ripened cheese.</title>
        <authorList>
            <consortium name="US DOE Joint Genome Institute (JGI-PGF)"/>
            <person name="Walter F."/>
            <person name="Albersmeier A."/>
            <person name="Kalinowski J."/>
            <person name="Ruckert C."/>
        </authorList>
    </citation>
    <scope>NUCLEOTIDE SEQUENCE</scope>
    <source>
        <strain evidence="1">JCM 3302</strain>
    </source>
</reference>
<dbReference type="AlphaFoldDB" id="A0A919APB9"/>
<keyword evidence="2" id="KW-1185">Reference proteome</keyword>
<protein>
    <submittedName>
        <fullName evidence="1">Uncharacterized protein</fullName>
    </submittedName>
</protein>
<evidence type="ECO:0000313" key="2">
    <source>
        <dbReference type="Proteomes" id="UP000641386"/>
    </source>
</evidence>